<proteinExistence type="inferred from homology"/>
<evidence type="ECO:0000256" key="9">
    <source>
        <dbReference type="ARBA" id="ARBA00023010"/>
    </source>
</evidence>
<keyword evidence="4" id="KW-0813">Transport</keyword>
<protein>
    <recommendedName>
        <fullName evidence="3">Mitochondrial import receptor subunit TOM22 homolog</fullName>
    </recommendedName>
</protein>
<dbReference type="PANTHER" id="PTHR12504:SF0">
    <property type="entry name" value="MITOCHONDRIAL IMPORT RECEPTOR SUBUNIT TOM22 HOMOLOG"/>
    <property type="match status" value="1"/>
</dbReference>
<dbReference type="Proteomes" id="UP000050741">
    <property type="component" value="Unassembled WGS sequence"/>
</dbReference>
<dbReference type="GO" id="GO:0006886">
    <property type="term" value="P:intracellular protein transport"/>
    <property type="evidence" value="ECO:0007669"/>
    <property type="project" value="InterPro"/>
</dbReference>
<keyword evidence="10" id="KW-0496">Mitochondrion</keyword>
<keyword evidence="8 13" id="KW-1133">Transmembrane helix</keyword>
<evidence type="ECO:0000256" key="3">
    <source>
        <dbReference type="ARBA" id="ARBA00016229"/>
    </source>
</evidence>
<dbReference type="PANTHER" id="PTHR12504">
    <property type="entry name" value="MITOCHONDRIAL IMPORT RECEPTOR SUBUNIT TOM22"/>
    <property type="match status" value="1"/>
</dbReference>
<name>A0A183BRL0_GLOPA</name>
<dbReference type="Gene3D" id="3.40.50.12190">
    <property type="match status" value="1"/>
</dbReference>
<evidence type="ECO:0000256" key="4">
    <source>
        <dbReference type="ARBA" id="ARBA00022448"/>
    </source>
</evidence>
<reference evidence="14" key="1">
    <citation type="submission" date="2013-12" db="EMBL/GenBank/DDBJ databases">
        <authorList>
            <person name="Aslett M."/>
        </authorList>
    </citation>
    <scope>NUCLEOTIDE SEQUENCE [LARGE SCALE GENOMIC DNA]</scope>
    <source>
        <strain evidence="14">Lindley</strain>
    </source>
</reference>
<dbReference type="WBParaSite" id="GPLIN_000324600">
    <property type="protein sequence ID" value="GPLIN_000324600"/>
    <property type="gene ID" value="GPLIN_000324600"/>
</dbReference>
<dbReference type="Pfam" id="PF04281">
    <property type="entry name" value="Tom22"/>
    <property type="match status" value="1"/>
</dbReference>
<sequence length="436" mass="48853">MRNKREEQGRMVSASGGGGGGFWQFFDSNFERIFAQSNQSSLIGAAHHQQLLLIVLFALVLAFAAFVVANFCFSLPFFAVQRPMSSAERLVFRRELQQMLNQTHFDTSALSSPRTKFTVERTLNYLADKMARRQRSQIGSNNNKFGHHMPPLVLLLLSAPPAPDISSGCADSIAAQYAVLLMKHWPEYRLINVTAHADHTKSELSNLLVSPLFHPASSTFQQGGGDADDVLMLLHGIDRLRGAAPLFLHSLTDPESSPIVEAGRHNVLIILTMSTTTAHLDNVGDCETQIASSLLASWRSDAVTDDQVRPIVARIKFTHLEAVAMNIEMFTQPQQQAEEDLIDWDKVPDDQLEETWTERLEGLKEMFPVPVRSAFGTTAQWTWWATQHSFSFARSAAWVLSTSAFIMVLPYFVDKELQDIEKTQLKQQQQLLLGRP</sequence>
<dbReference type="InterPro" id="IPR005683">
    <property type="entry name" value="Tom22"/>
</dbReference>
<feature type="transmembrane region" description="Helical" evidence="13">
    <location>
        <begin position="51"/>
        <end position="79"/>
    </location>
</feature>
<dbReference type="AlphaFoldDB" id="A0A183BRL0"/>
<organism evidence="14 15">
    <name type="scientific">Globodera pallida</name>
    <name type="common">Potato cyst nematode worm</name>
    <name type="synonym">Heterodera pallida</name>
    <dbReference type="NCBI Taxonomy" id="36090"/>
    <lineage>
        <taxon>Eukaryota</taxon>
        <taxon>Metazoa</taxon>
        <taxon>Ecdysozoa</taxon>
        <taxon>Nematoda</taxon>
        <taxon>Chromadorea</taxon>
        <taxon>Rhabditida</taxon>
        <taxon>Tylenchina</taxon>
        <taxon>Tylenchomorpha</taxon>
        <taxon>Tylenchoidea</taxon>
        <taxon>Heteroderidae</taxon>
        <taxon>Heteroderinae</taxon>
        <taxon>Globodera</taxon>
    </lineage>
</organism>
<evidence type="ECO:0000256" key="12">
    <source>
        <dbReference type="ARBA" id="ARBA00023170"/>
    </source>
</evidence>
<evidence type="ECO:0000256" key="5">
    <source>
        <dbReference type="ARBA" id="ARBA00022692"/>
    </source>
</evidence>
<evidence type="ECO:0000256" key="6">
    <source>
        <dbReference type="ARBA" id="ARBA00022787"/>
    </source>
</evidence>
<dbReference type="InterPro" id="IPR038599">
    <property type="entry name" value="LAP1C-like_C_sf"/>
</dbReference>
<accession>A0A183BRL0</accession>
<keyword evidence="14" id="KW-1185">Reference proteome</keyword>
<evidence type="ECO:0000256" key="7">
    <source>
        <dbReference type="ARBA" id="ARBA00022927"/>
    </source>
</evidence>
<keyword evidence="7" id="KW-0653">Protein transport</keyword>
<reference evidence="14" key="2">
    <citation type="submission" date="2014-05" db="EMBL/GenBank/DDBJ databases">
        <title>The genome and life-stage specific transcriptomes of Globodera pallida elucidate key aspects of plant parasitism by a cyst nematode.</title>
        <authorList>
            <person name="Cotton J.A."/>
            <person name="Lilley C.J."/>
            <person name="Jones L.M."/>
            <person name="Kikuchi T."/>
            <person name="Reid A.J."/>
            <person name="Thorpe P."/>
            <person name="Tsai I.J."/>
            <person name="Beasley H."/>
            <person name="Blok V."/>
            <person name="Cock P.J.A."/>
            <person name="Van den Akker S.E."/>
            <person name="Holroyd N."/>
            <person name="Hunt M."/>
            <person name="Mantelin S."/>
            <person name="Naghra H."/>
            <person name="Pain A."/>
            <person name="Palomares-Rius J.E."/>
            <person name="Zarowiecki M."/>
            <person name="Berriman M."/>
            <person name="Jones J.T."/>
            <person name="Urwin P.E."/>
        </authorList>
    </citation>
    <scope>NUCLEOTIDE SEQUENCE [LARGE SCALE GENOMIC DNA]</scope>
    <source>
        <strain evidence="14">Lindley</strain>
    </source>
</reference>
<keyword evidence="5 13" id="KW-0812">Transmembrane</keyword>
<evidence type="ECO:0000256" key="1">
    <source>
        <dbReference type="ARBA" id="ARBA00004572"/>
    </source>
</evidence>
<dbReference type="CDD" id="cd22884">
    <property type="entry name" value="TOM22"/>
    <property type="match status" value="1"/>
</dbReference>
<dbReference type="GO" id="GO:0005741">
    <property type="term" value="C:mitochondrial outer membrane"/>
    <property type="evidence" value="ECO:0007669"/>
    <property type="project" value="UniProtKB-SubCell"/>
</dbReference>
<keyword evidence="12" id="KW-0675">Receptor</keyword>
<evidence type="ECO:0000313" key="15">
    <source>
        <dbReference type="WBParaSite" id="GPLIN_000324600"/>
    </source>
</evidence>
<comment type="subcellular location">
    <subcellularLocation>
        <location evidence="1">Mitochondrion outer membrane</location>
        <topology evidence="1">Single-pass membrane protein</topology>
    </subcellularLocation>
</comment>
<evidence type="ECO:0000256" key="10">
    <source>
        <dbReference type="ARBA" id="ARBA00023128"/>
    </source>
</evidence>
<evidence type="ECO:0000256" key="8">
    <source>
        <dbReference type="ARBA" id="ARBA00022989"/>
    </source>
</evidence>
<keyword evidence="9" id="KW-0811">Translocation</keyword>
<keyword evidence="11 13" id="KW-0472">Membrane</keyword>
<reference evidence="15" key="3">
    <citation type="submission" date="2016-06" db="UniProtKB">
        <authorList>
            <consortium name="WormBaseParasite"/>
        </authorList>
    </citation>
    <scope>IDENTIFICATION</scope>
</reference>
<evidence type="ECO:0000313" key="14">
    <source>
        <dbReference type="Proteomes" id="UP000050741"/>
    </source>
</evidence>
<evidence type="ECO:0000256" key="11">
    <source>
        <dbReference type="ARBA" id="ARBA00023136"/>
    </source>
</evidence>
<keyword evidence="6" id="KW-1000">Mitochondrion outer membrane</keyword>
<evidence type="ECO:0000256" key="2">
    <source>
        <dbReference type="ARBA" id="ARBA00009874"/>
    </source>
</evidence>
<comment type="similarity">
    <text evidence="2">Belongs to the Tom22 family.</text>
</comment>
<evidence type="ECO:0000256" key="13">
    <source>
        <dbReference type="SAM" id="Phobius"/>
    </source>
</evidence>